<comment type="caution">
    <text evidence="6">The sequence shown here is derived from an EMBL/GenBank/DDBJ whole genome shotgun (WGS) entry which is preliminary data.</text>
</comment>
<comment type="subcellular location">
    <subcellularLocation>
        <location evidence="1">Membrane</location>
    </subcellularLocation>
</comment>
<evidence type="ECO:0000313" key="6">
    <source>
        <dbReference type="EMBL" id="GAH80046.1"/>
    </source>
</evidence>
<dbReference type="InterPro" id="IPR005828">
    <property type="entry name" value="MFS_sugar_transport-like"/>
</dbReference>
<dbReference type="AlphaFoldDB" id="X1ICC6"/>
<dbReference type="Pfam" id="PF00083">
    <property type="entry name" value="Sugar_tr"/>
    <property type="match status" value="1"/>
</dbReference>
<evidence type="ECO:0000256" key="3">
    <source>
        <dbReference type="ARBA" id="ARBA00022989"/>
    </source>
</evidence>
<name>X1ICC6_9ZZZZ</name>
<proteinExistence type="predicted"/>
<dbReference type="GO" id="GO:0022857">
    <property type="term" value="F:transmembrane transporter activity"/>
    <property type="evidence" value="ECO:0007669"/>
    <property type="project" value="InterPro"/>
</dbReference>
<feature type="non-terminal residue" evidence="6">
    <location>
        <position position="1"/>
    </location>
</feature>
<dbReference type="GO" id="GO:0016020">
    <property type="term" value="C:membrane"/>
    <property type="evidence" value="ECO:0007669"/>
    <property type="project" value="UniProtKB-SubCell"/>
</dbReference>
<evidence type="ECO:0000256" key="2">
    <source>
        <dbReference type="ARBA" id="ARBA00022692"/>
    </source>
</evidence>
<dbReference type="Gene3D" id="1.20.1250.20">
    <property type="entry name" value="MFS general substrate transporter like domains"/>
    <property type="match status" value="1"/>
</dbReference>
<gene>
    <name evidence="6" type="ORF">S03H2_57273</name>
</gene>
<keyword evidence="4 5" id="KW-0472">Membrane</keyword>
<keyword evidence="2 5" id="KW-0812">Transmembrane</keyword>
<evidence type="ECO:0000256" key="5">
    <source>
        <dbReference type="SAM" id="Phobius"/>
    </source>
</evidence>
<reference evidence="6" key="1">
    <citation type="journal article" date="2014" name="Front. Microbiol.">
        <title>High frequency of phylogenetically diverse reductive dehalogenase-homologous genes in deep subseafloor sedimentary metagenomes.</title>
        <authorList>
            <person name="Kawai M."/>
            <person name="Futagami T."/>
            <person name="Toyoda A."/>
            <person name="Takaki Y."/>
            <person name="Nishi S."/>
            <person name="Hori S."/>
            <person name="Arai W."/>
            <person name="Tsubouchi T."/>
            <person name="Morono Y."/>
            <person name="Uchiyama I."/>
            <person name="Ito T."/>
            <person name="Fujiyama A."/>
            <person name="Inagaki F."/>
            <person name="Takami H."/>
        </authorList>
    </citation>
    <scope>NUCLEOTIDE SEQUENCE</scope>
    <source>
        <strain evidence="6">Expedition CK06-06</strain>
    </source>
</reference>
<organism evidence="6">
    <name type="scientific">marine sediment metagenome</name>
    <dbReference type="NCBI Taxonomy" id="412755"/>
    <lineage>
        <taxon>unclassified sequences</taxon>
        <taxon>metagenomes</taxon>
        <taxon>ecological metagenomes</taxon>
    </lineage>
</organism>
<dbReference type="SUPFAM" id="SSF103473">
    <property type="entry name" value="MFS general substrate transporter"/>
    <property type="match status" value="1"/>
</dbReference>
<protein>
    <recommendedName>
        <fullName evidence="7">Major facilitator superfamily (MFS) profile domain-containing protein</fullName>
    </recommendedName>
</protein>
<accession>X1ICC6</accession>
<sequence length="47" mass="5311">YLKKMLGAYGAFWTFGGICVVGFVVIFKNLPETKGKTLEEIERELVD</sequence>
<keyword evidence="3 5" id="KW-1133">Transmembrane helix</keyword>
<evidence type="ECO:0000256" key="4">
    <source>
        <dbReference type="ARBA" id="ARBA00023136"/>
    </source>
</evidence>
<dbReference type="InterPro" id="IPR036259">
    <property type="entry name" value="MFS_trans_sf"/>
</dbReference>
<dbReference type="EMBL" id="BARU01036707">
    <property type="protein sequence ID" value="GAH80046.1"/>
    <property type="molecule type" value="Genomic_DNA"/>
</dbReference>
<feature type="transmembrane region" description="Helical" evidence="5">
    <location>
        <begin position="6"/>
        <end position="27"/>
    </location>
</feature>
<evidence type="ECO:0000256" key="1">
    <source>
        <dbReference type="ARBA" id="ARBA00004370"/>
    </source>
</evidence>
<evidence type="ECO:0008006" key="7">
    <source>
        <dbReference type="Google" id="ProtNLM"/>
    </source>
</evidence>